<dbReference type="PROSITE" id="PS50237">
    <property type="entry name" value="HECT"/>
    <property type="match status" value="1"/>
</dbReference>
<evidence type="ECO:0000313" key="11">
    <source>
        <dbReference type="Proteomes" id="UP000009046"/>
    </source>
</evidence>
<dbReference type="InterPro" id="IPR000569">
    <property type="entry name" value="HECT_dom"/>
</dbReference>
<gene>
    <name evidence="10" type="primary">8233101</name>
    <name evidence="9" type="ORF">Phum_PHUM512820</name>
</gene>
<reference evidence="9" key="2">
    <citation type="submission" date="2007-04" db="EMBL/GenBank/DDBJ databases">
        <title>The genome of the human body louse.</title>
        <authorList>
            <consortium name="The Human Body Louse Genome Consortium"/>
            <person name="Kirkness E."/>
            <person name="Walenz B."/>
            <person name="Hass B."/>
            <person name="Bruggner R."/>
            <person name="Strausberg R."/>
        </authorList>
    </citation>
    <scope>NUCLEOTIDE SEQUENCE</scope>
    <source>
        <strain evidence="9">USDA</strain>
    </source>
</reference>
<dbReference type="Gene3D" id="3.30.2410.10">
    <property type="entry name" value="Hect, E3 ligase catalytic domain"/>
    <property type="match status" value="1"/>
</dbReference>
<dbReference type="KEGG" id="phu:Phum_PHUM512820"/>
<name>E0VYC3_PEDHC</name>
<dbReference type="PANTHER" id="PTHR45700:SF9">
    <property type="entry name" value="HECT-TYPE E3 UBIQUITIN TRANSFERASE"/>
    <property type="match status" value="1"/>
</dbReference>
<dbReference type="GO" id="GO:0005737">
    <property type="term" value="C:cytoplasm"/>
    <property type="evidence" value="ECO:0007669"/>
    <property type="project" value="UniProtKB-SubCell"/>
</dbReference>
<evidence type="ECO:0000259" key="8">
    <source>
        <dbReference type="PROSITE" id="PS50237"/>
    </source>
</evidence>
<evidence type="ECO:0000313" key="9">
    <source>
        <dbReference type="EMBL" id="EEB18379.1"/>
    </source>
</evidence>
<dbReference type="eggNOG" id="KOG0941">
    <property type="taxonomic scope" value="Eukaryota"/>
</dbReference>
<evidence type="ECO:0000256" key="6">
    <source>
        <dbReference type="ARBA" id="ARBA00022786"/>
    </source>
</evidence>
<dbReference type="EMBL" id="AAZO01006243">
    <property type="status" value="NOT_ANNOTATED_CDS"/>
    <property type="molecule type" value="Genomic_DNA"/>
</dbReference>
<dbReference type="RefSeq" id="XP_002431117.1">
    <property type="nucleotide sequence ID" value="XM_002431072.1"/>
</dbReference>
<accession>E0VYC3</accession>
<dbReference type="Gene3D" id="3.30.2160.10">
    <property type="entry name" value="Hect, E3 ligase catalytic domain"/>
    <property type="match status" value="1"/>
</dbReference>
<evidence type="ECO:0000256" key="3">
    <source>
        <dbReference type="ARBA" id="ARBA00012485"/>
    </source>
</evidence>
<dbReference type="Gene3D" id="3.90.1750.10">
    <property type="entry name" value="Hect, E3 ligase catalytic domains"/>
    <property type="match status" value="1"/>
</dbReference>
<evidence type="ECO:0000313" key="10">
    <source>
        <dbReference type="EnsemblMetazoa" id="PHUM512820-PA"/>
    </source>
</evidence>
<keyword evidence="4" id="KW-0963">Cytoplasm</keyword>
<keyword evidence="6 7" id="KW-0833">Ubl conjugation pathway</keyword>
<dbReference type="EC" id="2.3.2.26" evidence="3"/>
<feature type="domain" description="HECT" evidence="8">
    <location>
        <begin position="298"/>
        <end position="638"/>
    </location>
</feature>
<dbReference type="InParanoid" id="E0VYC3"/>
<organism>
    <name type="scientific">Pediculus humanus subsp. corporis</name>
    <name type="common">Body louse</name>
    <dbReference type="NCBI Taxonomy" id="121224"/>
    <lineage>
        <taxon>Eukaryota</taxon>
        <taxon>Metazoa</taxon>
        <taxon>Ecdysozoa</taxon>
        <taxon>Arthropoda</taxon>
        <taxon>Hexapoda</taxon>
        <taxon>Insecta</taxon>
        <taxon>Pterygota</taxon>
        <taxon>Neoptera</taxon>
        <taxon>Paraneoptera</taxon>
        <taxon>Psocodea</taxon>
        <taxon>Troctomorpha</taxon>
        <taxon>Phthiraptera</taxon>
        <taxon>Anoplura</taxon>
        <taxon>Pediculidae</taxon>
        <taxon>Pediculus</taxon>
    </lineage>
</organism>
<dbReference type="CDD" id="cd00078">
    <property type="entry name" value="HECTc"/>
    <property type="match status" value="1"/>
</dbReference>
<dbReference type="OMA" id="DLMSEYY"/>
<dbReference type="Proteomes" id="UP000009046">
    <property type="component" value="Unassembled WGS sequence"/>
</dbReference>
<protein>
    <recommendedName>
        <fullName evidence="3">HECT-type E3 ubiquitin transferase</fullName>
        <ecNumber evidence="3">2.3.2.26</ecNumber>
    </recommendedName>
</protein>
<reference evidence="9" key="1">
    <citation type="submission" date="2007-04" db="EMBL/GenBank/DDBJ databases">
        <title>Annotation of Pediculus humanus corporis strain USDA.</title>
        <authorList>
            <person name="Kirkness E."/>
            <person name="Hannick L."/>
            <person name="Hass B."/>
            <person name="Bruggner R."/>
            <person name="Lawson D."/>
            <person name="Bidwell S."/>
            <person name="Joardar V."/>
            <person name="Caler E."/>
            <person name="Walenz B."/>
            <person name="Inman J."/>
            <person name="Schobel S."/>
            <person name="Galinsky K."/>
            <person name="Amedeo P."/>
            <person name="Strausberg R."/>
        </authorList>
    </citation>
    <scope>NUCLEOTIDE SEQUENCE</scope>
    <source>
        <strain evidence="9">USDA</strain>
    </source>
</reference>
<comment type="subcellular location">
    <subcellularLocation>
        <location evidence="2">Cytoplasm</location>
    </subcellularLocation>
</comment>
<sequence length="638" mass="73992">MAHQTENYATVQRFYMRTFDSFAEICALFKNDPDQEGGRLEDSDLKMDLINSVHDILRGMPSFIHKAVLKSIVNALIEEERELHSKDNVRAYFVLIQNPVFSSQSTYTIFAHLLRQIVELPTEDHQLLVCWFKTLEVKNLRMVLRHILQFITIRHFPPAEKRLPFMGKCKWWIPNAAKVLALLNAANDSSDPPHLLHYTEFYNSALDHIDLMQEYYNWQNPQHFGQFSYCQYPFVLSIVAKRFILTKDSEQQMILTARKSLVAKVIRHQPPQIDIFFLNIHVRRFHLVSDSLNEIFLKQKDLKKKLKVSFIGEPGLDMGGLTKEWFLLLIREIFHPNYGMFVYHPHSRCYWFSTERENNLREYNLIGVLMGLAVYNSIILDLHFPSICYKKLLSPPVVPSADTSAVGIVKEPTIDDLSEIMPEVAKGLKDLLDYEGNIEEDMCMNFQVSLEEYGEIKTYKLKENGENIPLTNENRNAYVELYLNWILNASIYEKFRAFYLGFHSVCASNALIMLRHEEVEMLVCGSPNIDLTELRKVTEYDGYKPDDPIITEFWNVLESLSDELKKKFLLFTTGSDRVPVGGMGEMTFKITRVNNRPSNLPEAHTCFNQLVLPQYETKGILKEKLIIAISNAEGFGLE</sequence>
<reference evidence="10" key="3">
    <citation type="submission" date="2020-05" db="UniProtKB">
        <authorList>
            <consortium name="EnsemblMetazoa"/>
        </authorList>
    </citation>
    <scope>IDENTIFICATION</scope>
    <source>
        <strain evidence="10">USDA</strain>
    </source>
</reference>
<keyword evidence="5" id="KW-0808">Transferase</keyword>
<evidence type="ECO:0000256" key="1">
    <source>
        <dbReference type="ARBA" id="ARBA00000885"/>
    </source>
</evidence>
<feature type="active site" description="Glycyl thioester intermediate" evidence="7">
    <location>
        <position position="606"/>
    </location>
</feature>
<dbReference type="SMART" id="SM00119">
    <property type="entry name" value="HECTc"/>
    <property type="match status" value="1"/>
</dbReference>
<dbReference type="InterPro" id="IPR044611">
    <property type="entry name" value="E3A/B/C-like"/>
</dbReference>
<dbReference type="FunFam" id="3.30.2410.10:FF:000003">
    <property type="entry name" value="probable E3 ubiquitin-protein ligase HERC4 isoform X1"/>
    <property type="match status" value="1"/>
</dbReference>
<dbReference type="VEuPathDB" id="VectorBase:PHUM512820"/>
<dbReference type="GO" id="GO:0000209">
    <property type="term" value="P:protein polyubiquitination"/>
    <property type="evidence" value="ECO:0007669"/>
    <property type="project" value="InterPro"/>
</dbReference>
<evidence type="ECO:0000256" key="2">
    <source>
        <dbReference type="ARBA" id="ARBA00004496"/>
    </source>
</evidence>
<evidence type="ECO:0000256" key="7">
    <source>
        <dbReference type="PROSITE-ProRule" id="PRU00104"/>
    </source>
</evidence>
<keyword evidence="11" id="KW-1185">Reference proteome</keyword>
<dbReference type="STRING" id="121224.E0VYC3"/>
<dbReference type="GeneID" id="8233101"/>
<dbReference type="AlphaFoldDB" id="E0VYC3"/>
<evidence type="ECO:0000256" key="4">
    <source>
        <dbReference type="ARBA" id="ARBA00022490"/>
    </source>
</evidence>
<comment type="catalytic activity">
    <reaction evidence="1">
        <text>S-ubiquitinyl-[E2 ubiquitin-conjugating enzyme]-L-cysteine + [acceptor protein]-L-lysine = [E2 ubiquitin-conjugating enzyme]-L-cysteine + N(6)-ubiquitinyl-[acceptor protein]-L-lysine.</text>
        <dbReference type="EC" id="2.3.2.26"/>
    </reaction>
</comment>
<dbReference type="EMBL" id="DS235845">
    <property type="protein sequence ID" value="EEB18379.1"/>
    <property type="molecule type" value="Genomic_DNA"/>
</dbReference>
<dbReference type="OrthoDB" id="5981550at2759"/>
<dbReference type="InterPro" id="IPR035983">
    <property type="entry name" value="Hect_E3_ubiquitin_ligase"/>
</dbReference>
<dbReference type="EnsemblMetazoa" id="PHUM512820-RA">
    <property type="protein sequence ID" value="PHUM512820-PA"/>
    <property type="gene ID" value="PHUM512820"/>
</dbReference>
<dbReference type="SUPFAM" id="SSF56204">
    <property type="entry name" value="Hect, E3 ligase catalytic domain"/>
    <property type="match status" value="1"/>
</dbReference>
<dbReference type="FunFam" id="3.30.2160.10:FF:000004">
    <property type="entry name" value="probable E3 ubiquitin-protein ligase HERC4 isoform X1"/>
    <property type="match status" value="1"/>
</dbReference>
<dbReference type="Pfam" id="PF00632">
    <property type="entry name" value="HECT"/>
    <property type="match status" value="1"/>
</dbReference>
<dbReference type="PANTHER" id="PTHR45700">
    <property type="entry name" value="UBIQUITIN-PROTEIN LIGASE E3C"/>
    <property type="match status" value="1"/>
</dbReference>
<proteinExistence type="predicted"/>
<dbReference type="GO" id="GO:0009966">
    <property type="term" value="P:regulation of signal transduction"/>
    <property type="evidence" value="ECO:0007669"/>
    <property type="project" value="UniProtKB-ARBA"/>
</dbReference>
<dbReference type="HOGENOM" id="CLU_002173_5_0_1"/>
<evidence type="ECO:0000256" key="5">
    <source>
        <dbReference type="ARBA" id="ARBA00022679"/>
    </source>
</evidence>
<dbReference type="GO" id="GO:0061630">
    <property type="term" value="F:ubiquitin protein ligase activity"/>
    <property type="evidence" value="ECO:0007669"/>
    <property type="project" value="UniProtKB-EC"/>
</dbReference>
<dbReference type="CTD" id="8233101"/>